<organism evidence="2 3">
    <name type="scientific">Halomonas tibetensis</name>
    <dbReference type="NCBI Taxonomy" id="2259590"/>
    <lineage>
        <taxon>Bacteria</taxon>
        <taxon>Pseudomonadati</taxon>
        <taxon>Pseudomonadota</taxon>
        <taxon>Gammaproteobacteria</taxon>
        <taxon>Oceanospirillales</taxon>
        <taxon>Halomonadaceae</taxon>
        <taxon>Halomonas</taxon>
    </lineage>
</organism>
<comment type="caution">
    <text evidence="2">The sequence shown here is derived from an EMBL/GenBank/DDBJ whole genome shotgun (WGS) entry which is preliminary data.</text>
</comment>
<proteinExistence type="predicted"/>
<keyword evidence="1" id="KW-1133">Transmembrane helix</keyword>
<keyword evidence="1" id="KW-0472">Membrane</keyword>
<reference evidence="3" key="1">
    <citation type="journal article" date="2019" name="Int. J. Syst. Evol. Microbiol.">
        <title>The Global Catalogue of Microorganisms (GCM) 10K type strain sequencing project: providing services to taxonomists for standard genome sequencing and annotation.</title>
        <authorList>
            <consortium name="The Broad Institute Genomics Platform"/>
            <consortium name="The Broad Institute Genome Sequencing Center for Infectious Disease"/>
            <person name="Wu L."/>
            <person name="Ma J."/>
        </authorList>
    </citation>
    <scope>NUCLEOTIDE SEQUENCE [LARGE SCALE GENOMIC DNA]</scope>
    <source>
        <strain evidence="3">KCTC 52660</strain>
    </source>
</reference>
<protein>
    <submittedName>
        <fullName evidence="2">Uncharacterized protein</fullName>
    </submittedName>
</protein>
<dbReference type="Proteomes" id="UP001595386">
    <property type="component" value="Unassembled WGS sequence"/>
</dbReference>
<keyword evidence="1" id="KW-0812">Transmembrane</keyword>
<sequence>MRLAMSLRQRWWSEAVTLLVGGVLAIWLLLQPNLIQGLPFTLRLPAVLLGVWALGAAFLRPLALDLPRSMLCRALSPVWNHLALACFALLIVVRALLA</sequence>
<name>A0ABV7B666_9GAMM</name>
<dbReference type="EMBL" id="JBHRSQ010000017">
    <property type="protein sequence ID" value="MFC2992931.1"/>
    <property type="molecule type" value="Genomic_DNA"/>
</dbReference>
<evidence type="ECO:0000256" key="1">
    <source>
        <dbReference type="SAM" id="Phobius"/>
    </source>
</evidence>
<feature type="transmembrane region" description="Helical" evidence="1">
    <location>
        <begin position="47"/>
        <end position="66"/>
    </location>
</feature>
<keyword evidence="3" id="KW-1185">Reference proteome</keyword>
<evidence type="ECO:0000313" key="2">
    <source>
        <dbReference type="EMBL" id="MFC2992931.1"/>
    </source>
</evidence>
<gene>
    <name evidence="2" type="ORF">ACFODV_12885</name>
</gene>
<feature type="transmembrane region" description="Helical" evidence="1">
    <location>
        <begin position="78"/>
        <end position="97"/>
    </location>
</feature>
<accession>A0ABV7B666</accession>
<evidence type="ECO:0000313" key="3">
    <source>
        <dbReference type="Proteomes" id="UP001595386"/>
    </source>
</evidence>
<dbReference type="RefSeq" id="WP_379760080.1">
    <property type="nucleotide sequence ID" value="NZ_JBHRSQ010000017.1"/>
</dbReference>